<feature type="compositionally biased region" description="Polar residues" evidence="1">
    <location>
        <begin position="278"/>
        <end position="292"/>
    </location>
</feature>
<dbReference type="Proteomes" id="UP001642260">
    <property type="component" value="Unassembled WGS sequence"/>
</dbReference>
<dbReference type="AlphaFoldDB" id="A0ABC8JBZ1"/>
<comment type="caution">
    <text evidence="2">The sequence shown here is derived from an EMBL/GenBank/DDBJ whole genome shotgun (WGS) entry which is preliminary data.</text>
</comment>
<dbReference type="EMBL" id="CAKOAT010077155">
    <property type="protein sequence ID" value="CAH8313183.1"/>
    <property type="molecule type" value="Genomic_DNA"/>
</dbReference>
<sequence length="436" mass="48119">MPMLLHICVIGRLPSNTPPLAIVDHKPLSLTAGVTDKDDFFLDTPNKLPSNTPPLAIVDHKPLSLTAGVTDKDDFFLDTPNKSIAEVLETKQEDSHNTIGAEMSAISDAPEGSLMLTDSSSQQSEAFDLTPAKRFRSPTINLEEEFDQNSVTRESGSIRIKKEKVDKRRRSFLIDIKFVLRCADTQVVFQPPVLTRSGMSIDNPSPLQKTNILDDISNSSTNHSRDARTQRLSLLRHKRKFPETISSTNNLTEIDIHASTQTSIISDGKENISPFQTQSTLLSDDTMTNFSLTGLPPKKRRNSQKGRSQTVKKPVGRPCIPMPISSISNQVRTNKVIHGSGSYTSPPVNKNDKQSAIVDSSEEPLNSEDFWDCSSNEDNAVERESDPDSEDEHPVDHSREAYTKRVASCFAQFFGDLSPAVDTSVVSPLAMEVVEA</sequence>
<feature type="region of interest" description="Disordered" evidence="1">
    <location>
        <begin position="278"/>
        <end position="325"/>
    </location>
</feature>
<evidence type="ECO:0000256" key="1">
    <source>
        <dbReference type="SAM" id="MobiDB-lite"/>
    </source>
</evidence>
<protein>
    <submittedName>
        <fullName evidence="2">Uncharacterized protein</fullName>
    </submittedName>
</protein>
<reference evidence="2 3" key="1">
    <citation type="submission" date="2022-03" db="EMBL/GenBank/DDBJ databases">
        <authorList>
            <person name="Macdonald S."/>
            <person name="Ahmed S."/>
            <person name="Newling K."/>
        </authorList>
    </citation>
    <scope>NUCLEOTIDE SEQUENCE [LARGE SCALE GENOMIC DNA]</scope>
</reference>
<feature type="compositionally biased region" description="Basic and acidic residues" evidence="1">
    <location>
        <begin position="380"/>
        <end position="399"/>
    </location>
</feature>
<organism evidence="2 3">
    <name type="scientific">Eruca vesicaria subsp. sativa</name>
    <name type="common">Garden rocket</name>
    <name type="synonym">Eruca sativa</name>
    <dbReference type="NCBI Taxonomy" id="29727"/>
    <lineage>
        <taxon>Eukaryota</taxon>
        <taxon>Viridiplantae</taxon>
        <taxon>Streptophyta</taxon>
        <taxon>Embryophyta</taxon>
        <taxon>Tracheophyta</taxon>
        <taxon>Spermatophyta</taxon>
        <taxon>Magnoliopsida</taxon>
        <taxon>eudicotyledons</taxon>
        <taxon>Gunneridae</taxon>
        <taxon>Pentapetalae</taxon>
        <taxon>rosids</taxon>
        <taxon>malvids</taxon>
        <taxon>Brassicales</taxon>
        <taxon>Brassicaceae</taxon>
        <taxon>Brassiceae</taxon>
        <taxon>Eruca</taxon>
    </lineage>
</organism>
<proteinExistence type="predicted"/>
<feature type="compositionally biased region" description="Acidic residues" evidence="1">
    <location>
        <begin position="360"/>
        <end position="371"/>
    </location>
</feature>
<feature type="non-terminal residue" evidence="2">
    <location>
        <position position="436"/>
    </location>
</feature>
<evidence type="ECO:0000313" key="3">
    <source>
        <dbReference type="Proteomes" id="UP001642260"/>
    </source>
</evidence>
<evidence type="ECO:0000313" key="2">
    <source>
        <dbReference type="EMBL" id="CAH8313183.1"/>
    </source>
</evidence>
<gene>
    <name evidence="2" type="ORF">ERUC_LOCUS6607</name>
</gene>
<keyword evidence="3" id="KW-1185">Reference proteome</keyword>
<accession>A0ABC8JBZ1</accession>
<name>A0ABC8JBZ1_ERUVS</name>
<feature type="region of interest" description="Disordered" evidence="1">
    <location>
        <begin position="337"/>
        <end position="399"/>
    </location>
</feature>